<evidence type="ECO:0000313" key="3">
    <source>
        <dbReference type="Proteomes" id="UP000752297"/>
    </source>
</evidence>
<organism evidence="2 3">
    <name type="scientific">Falsochrobactrum tianjinense</name>
    <dbReference type="NCBI Taxonomy" id="2706015"/>
    <lineage>
        <taxon>Bacteria</taxon>
        <taxon>Pseudomonadati</taxon>
        <taxon>Pseudomonadota</taxon>
        <taxon>Alphaproteobacteria</taxon>
        <taxon>Hyphomicrobiales</taxon>
        <taxon>Brucellaceae</taxon>
        <taxon>Falsochrobactrum</taxon>
    </lineage>
</organism>
<feature type="signal peptide" evidence="1">
    <location>
        <begin position="1"/>
        <end position="23"/>
    </location>
</feature>
<protein>
    <submittedName>
        <fullName evidence="2">Uncharacterized protein</fullName>
    </submittedName>
</protein>
<sequence>MMKSRIVVIFTALLSTLAIEAHAEARQAFDCSADFLDGDTEAERDRLRVQLATDGLIEELRTTHREHLAGIYRDNTPEHRIVVRLTSVDPVESQVFDDVCGETLVVNFITGVPYTQAELRQALTDNSAELAGLFPGLQGTHADERTGEVVLTSLPVEGDVMEHQKEAERLLGVPVRVQITEAQLRLGALPHQAGSE</sequence>
<name>A0A949PNU9_9HYPH</name>
<reference evidence="2 3" key="1">
    <citation type="submission" date="2021-06" db="EMBL/GenBank/DDBJ databases">
        <title>Falsochrobactrum tianjin sp.nov., a new petroleum-degrading bacteria isolated from oily soils.</title>
        <authorList>
            <person name="Chen G."/>
            <person name="Chen H."/>
            <person name="Tian J."/>
            <person name="Qing J."/>
            <person name="Zhong L."/>
            <person name="Ma W."/>
            <person name="Song Y."/>
            <person name="Cui X."/>
            <person name="Yan B."/>
        </authorList>
    </citation>
    <scope>NUCLEOTIDE SEQUENCE [LARGE SCALE GENOMIC DNA]</scope>
    <source>
        <strain evidence="2 3">TDYN1</strain>
    </source>
</reference>
<evidence type="ECO:0000313" key="2">
    <source>
        <dbReference type="EMBL" id="MBV2143755.1"/>
    </source>
</evidence>
<accession>A0A949PNU9</accession>
<keyword evidence="3" id="KW-1185">Reference proteome</keyword>
<dbReference type="AlphaFoldDB" id="A0A949PNU9"/>
<feature type="chain" id="PRO_5037912107" evidence="1">
    <location>
        <begin position="24"/>
        <end position="196"/>
    </location>
</feature>
<proteinExistence type="predicted"/>
<dbReference type="Proteomes" id="UP000752297">
    <property type="component" value="Unassembled WGS sequence"/>
</dbReference>
<comment type="caution">
    <text evidence="2">The sequence shown here is derived from an EMBL/GenBank/DDBJ whole genome shotgun (WGS) entry which is preliminary data.</text>
</comment>
<gene>
    <name evidence="2" type="ORF">KUG47_09615</name>
</gene>
<dbReference type="EMBL" id="JAHRVA010000003">
    <property type="protein sequence ID" value="MBV2143755.1"/>
    <property type="molecule type" value="Genomic_DNA"/>
</dbReference>
<keyword evidence="1" id="KW-0732">Signal</keyword>
<evidence type="ECO:0000256" key="1">
    <source>
        <dbReference type="SAM" id="SignalP"/>
    </source>
</evidence>
<dbReference type="RefSeq" id="WP_217677735.1">
    <property type="nucleotide sequence ID" value="NZ_JAHRVA010000003.1"/>
</dbReference>